<evidence type="ECO:0000313" key="9">
    <source>
        <dbReference type="Proteomes" id="UP000612233"/>
    </source>
</evidence>
<evidence type="ECO:0000256" key="6">
    <source>
        <dbReference type="ARBA" id="ARBA00034078"/>
    </source>
</evidence>
<evidence type="ECO:0000256" key="5">
    <source>
        <dbReference type="ARBA" id="ARBA00023014"/>
    </source>
</evidence>
<dbReference type="PANTHER" id="PTHR23426">
    <property type="entry name" value="FERREDOXIN/ADRENODOXIN"/>
    <property type="match status" value="1"/>
</dbReference>
<evidence type="ECO:0000313" key="8">
    <source>
        <dbReference type="EMBL" id="MBD2769577.1"/>
    </source>
</evidence>
<dbReference type="SUPFAM" id="SSF54292">
    <property type="entry name" value="2Fe-2S ferredoxin-like"/>
    <property type="match status" value="1"/>
</dbReference>
<comment type="caution">
    <text evidence="8">The sequence shown here is derived from an EMBL/GenBank/DDBJ whole genome shotgun (WGS) entry which is preliminary data.</text>
</comment>
<evidence type="ECO:0000256" key="3">
    <source>
        <dbReference type="ARBA" id="ARBA00022723"/>
    </source>
</evidence>
<keyword evidence="3" id="KW-0479">Metal-binding</keyword>
<accession>A0A927BGH9</accession>
<dbReference type="InterPro" id="IPR012675">
    <property type="entry name" value="Beta-grasp_dom_sf"/>
</dbReference>
<dbReference type="PRINTS" id="PR00355">
    <property type="entry name" value="ADRENODOXIN"/>
</dbReference>
<dbReference type="Pfam" id="PF00111">
    <property type="entry name" value="Fer2"/>
    <property type="match status" value="1"/>
</dbReference>
<comment type="cofactor">
    <cofactor evidence="6">
        <name>[2Fe-2S] cluster</name>
        <dbReference type="ChEBI" id="CHEBI:190135"/>
    </cofactor>
</comment>
<sequence length="168" mass="18255">MRLRWPRTVRRWPNTRLGGRFTSSSPPVFKPTFDAGVGRSTFAAANAVYFLAFQLLVLSVPATTITFQLSNGQPAQTHVAAPGESVLDVALNNGIQLQHNCGGVCGCSTCHIYVNSGGEHLPEISDKEEDFIDRAENPRINSRLACQCIVAANTQLVVTIPPQHFLGH</sequence>
<name>A0A927BGH9_9BACT</name>
<dbReference type="PROSITE" id="PS51085">
    <property type="entry name" value="2FE2S_FER_2"/>
    <property type="match status" value="1"/>
</dbReference>
<dbReference type="InterPro" id="IPR036010">
    <property type="entry name" value="2Fe-2S_ferredoxin-like_sf"/>
</dbReference>
<evidence type="ECO:0000256" key="2">
    <source>
        <dbReference type="ARBA" id="ARBA00022714"/>
    </source>
</evidence>
<evidence type="ECO:0000259" key="7">
    <source>
        <dbReference type="PROSITE" id="PS51085"/>
    </source>
</evidence>
<keyword evidence="9" id="KW-1185">Reference proteome</keyword>
<dbReference type="GO" id="GO:0046872">
    <property type="term" value="F:metal ion binding"/>
    <property type="evidence" value="ECO:0007669"/>
    <property type="project" value="UniProtKB-KW"/>
</dbReference>
<keyword evidence="2" id="KW-0001">2Fe-2S</keyword>
<dbReference type="InterPro" id="IPR001055">
    <property type="entry name" value="Adrenodoxin-like"/>
</dbReference>
<dbReference type="EMBL" id="JACXAD010000021">
    <property type="protein sequence ID" value="MBD2769577.1"/>
    <property type="molecule type" value="Genomic_DNA"/>
</dbReference>
<dbReference type="AlphaFoldDB" id="A0A927BGH9"/>
<proteinExistence type="inferred from homology"/>
<dbReference type="GO" id="GO:0009055">
    <property type="term" value="F:electron transfer activity"/>
    <property type="evidence" value="ECO:0007669"/>
    <property type="project" value="TreeGrafter"/>
</dbReference>
<dbReference type="GO" id="GO:0051537">
    <property type="term" value="F:2 iron, 2 sulfur cluster binding"/>
    <property type="evidence" value="ECO:0007669"/>
    <property type="project" value="UniProtKB-KW"/>
</dbReference>
<organism evidence="8 9">
    <name type="scientific">Hymenobacter montanus</name>
    <dbReference type="NCBI Taxonomy" id="2771359"/>
    <lineage>
        <taxon>Bacteria</taxon>
        <taxon>Pseudomonadati</taxon>
        <taxon>Bacteroidota</taxon>
        <taxon>Cytophagia</taxon>
        <taxon>Cytophagales</taxon>
        <taxon>Hymenobacteraceae</taxon>
        <taxon>Hymenobacter</taxon>
    </lineage>
</organism>
<dbReference type="CDD" id="cd00207">
    <property type="entry name" value="fer2"/>
    <property type="match status" value="1"/>
</dbReference>
<feature type="domain" description="2Fe-2S ferredoxin-type" evidence="7">
    <location>
        <begin position="63"/>
        <end position="164"/>
    </location>
</feature>
<keyword evidence="5" id="KW-0411">Iron-sulfur</keyword>
<gene>
    <name evidence="8" type="ORF">IC235_16940</name>
</gene>
<evidence type="ECO:0000256" key="1">
    <source>
        <dbReference type="ARBA" id="ARBA00010914"/>
    </source>
</evidence>
<dbReference type="GO" id="GO:0140647">
    <property type="term" value="P:P450-containing electron transport chain"/>
    <property type="evidence" value="ECO:0007669"/>
    <property type="project" value="InterPro"/>
</dbReference>
<protein>
    <submittedName>
        <fullName evidence="8">2Fe-2S iron-sulfur cluster binding domain-containing protein</fullName>
    </submittedName>
</protein>
<dbReference type="PANTHER" id="PTHR23426:SF65">
    <property type="entry name" value="FERREDOXIN-2, MITOCHONDRIAL"/>
    <property type="match status" value="1"/>
</dbReference>
<dbReference type="InterPro" id="IPR001041">
    <property type="entry name" value="2Fe-2S_ferredoxin-type"/>
</dbReference>
<reference evidence="8" key="1">
    <citation type="submission" date="2020-09" db="EMBL/GenBank/DDBJ databases">
        <authorList>
            <person name="Kim M.K."/>
        </authorList>
    </citation>
    <scope>NUCLEOTIDE SEQUENCE</scope>
    <source>
        <strain evidence="8">BT664</strain>
    </source>
</reference>
<dbReference type="Gene3D" id="3.10.20.30">
    <property type="match status" value="1"/>
</dbReference>
<dbReference type="Proteomes" id="UP000612233">
    <property type="component" value="Unassembled WGS sequence"/>
</dbReference>
<evidence type="ECO:0000256" key="4">
    <source>
        <dbReference type="ARBA" id="ARBA00023004"/>
    </source>
</evidence>
<comment type="similarity">
    <text evidence="1">Belongs to the adrenodoxin/putidaredoxin family.</text>
</comment>
<keyword evidence="4" id="KW-0408">Iron</keyword>